<evidence type="ECO:0000256" key="3">
    <source>
        <dbReference type="SAM" id="MobiDB-lite"/>
    </source>
</evidence>
<dbReference type="Gene3D" id="2.60.120.200">
    <property type="match status" value="8"/>
</dbReference>
<feature type="region of interest" description="Disordered" evidence="3">
    <location>
        <begin position="305"/>
        <end position="338"/>
    </location>
</feature>
<sequence length="2459" mass="260872">AVNDDTNNAMIRRFSGINLTTGKWYHVAGTYDGGTSNTGLHIYINGILADGTVDSSGTFAALRDTAGTISLGKMPRSGITDYMNGSVDEARISNSVRSADLIRQAYEVGKRTHPITIDFKSTLDSSNLITGSGDTSFALPASAPNINKGEKIIVKENVAGTEYIAQGTVSAITYASGSSNPNAATQDQSTQSNTTTITVTSWDSGSTFPGSGFTANTTVFKWQREIFDLTQIPLTTQRDGITRITLRVTDAAQGATVYWDDIESADYSDGPRAIIGSTVARYFQYRAILNGSPTLNSVTINYNSGTNPLPPKTKDSSTDFSATGSSNNRVTDTGSSNSPQLELAYKELTTDINTQALYHFSSGACATDSSGNAYTLTANGGMTCATGGKFGFGASGFATTPVSYSQATVLDVALGSGTIEAWINPANLSAVQTILYADSTSDTLLTLGTSGQINFSTSGSTNLATGNSLVAASSWYHIAAVWTTTGHKIYVNGVEQASDTNTTTHSSQDYTTYIGVGSGGNTLPFSSFIDDIRITKVARTPEEIKLDAQRRPYGVYTSDVINLGSNISSIDNLRWAENGVGTGDGETPYSTNALVAQWNFNETSGTTAASAGSCGASCNGTLTSFASTASQDQAAGTGWTAANRRFGAGALMFDGTDDLVDVGSNAALDFGTGNFTYEAWIKRSKTGSSDAIIAQDPNTNPNKALMVVNTNVARIKCKDSGGVGATLDGNKIVTDGQWHHIVGVRNGTTVNLYVDGMLDATSTSGTANSCDAATTTRIGARNAAGLNAFTGIIDAARIYSRALSASEILSNYQAGNVELQTRTGTTTAPNDGTWEEWRPAGNSTEIQLDNLQTLSPVQKISTTNLVGYWKLDEVSGNRADSAGSNTLTDNATVTSKTGHLNLAGQFTAANSEYLSITDNAALSIGSGVNLTISCWMYLDSVSNQRTCAGKRTGAGAAEYDLMYVNATNRFRFRVLNSGGTDTTVNADAFGGPTTGTWYFVTAWYDATAATANIQINNGAINTTSSAVTPFDGSGDFNLGRTADNTNYMDGRLDEVAMWKRVLTADERKRLYEDGLDKTNDSVVGGINRSIDTTTKFEGSGSEKLTIGAPQVDSSTVALWHMDETSGSGAYIKDSTVNANNGTPTGTTSVDGFYGKARSFNGTSDYVDIGSESSLSLGSEFAIEAWIKLDVTSKTHAIYSKGTNEFFVENAASPRFGYYNGASVFSTSTLTAGRWYHVAISHTGTSVTFYLNGASDGTQTLANGEWTSTNGFIGQWTTGVERLDGTIDEFRISNIARSAEEIAEAYRAGRDHRLTRSFGSAQDLSAKTKLPFYIAADRPGTYLQATIGESAFANYEPDSNTIGLWHLEEDLGSADTTAFLKDSSGNGANMDPGTGAAYPSFVQGKIGKARYFDGGDSASATVSNPAYVNTLDLWIKPTSSVASKTIVTNLTTNASSQPVYGGCTGVALTLDVWTHIAATSTSSSVCSLYQNGVLTATGATGVTFGTTLNAGATSFIGTLDEIRLSNNVRTADEIRQAYEVGKRTHSITIDFVTSPQAAYSSGTSVTINNPSGTTNLTDTLSIGDTIIFKENVAGTETVSQAVVTGITNNTGYGTVTLQSAPTFPSGGFTTAATVFKFQREYFDVSGILSSSKDGITRITLRVTDGNEGRNVWIDDLKSAGPYLTNPTSRTLSVTSTPQKYVQYRIIFSTTDTAVSGNVTSVTLQAHAGPMKVTGADTFTASGSFDRDGNVLLGSNNVKDVQFYDRTKDQLSYALNFDGSNDLVSVTSSSSANGLTTMTVEGWIYTNGAGGGNFGRIIRKGNTASPSGSNMYWDVHIGSSAANYLTFRAGYLTNFGQWDTPTITLLNTWTHFAVVYTHGDPNNNPTMYINGSAVTATRSSNPSGSPISDNTTMAIGDWGTGTRSFNGIIDELAVFNTTRTATQIAADYNARRLSNTITGLVGLWHFDEGAGTAAFDSSGNANNGTLTGMVPADNWVNSFSDKDQSALSQQVLGIDPNWPSGPVRTSSTLNFNGSSSYINLGSPSSLDLAGPFTYEAWIKTSTATAAVIITYGTASQWYSHFGTDTTGVLYWAGYNGSSVTSIYGTTVVTDGNWHHVAIVYNGGTSETLYVDGKLDKSETPGISSISTPVGSRTIIGAKFDLASQFFNGLIDETAIFNSARTAAQISSDYNARRLKGNETNLQGLWHFDEGTDNTCSGGTNDICDASSNSNDGPSTGSPTWVTDARTIMDNNAQYIKLSASSSTATDKGLEIYAVSTTQFKYRWTGDQVWSSAQDFSSYSYSSPSQLGTTGVYVGFDTTNGTFGDESYFLIPSWAIQQFGPYRGTRRSFPERSYLVATDKGVDIIDADDNTLWMRIENGTGRSLGAFTNNNPASVFMTQGQLFVGTYNPSSAEATGLYRFDFNRDKIFRYNDTNKTTNTVNIAKRNTADSSYGSKHYWYNSI</sequence>
<dbReference type="EMBL" id="LCOA01000023">
    <property type="protein sequence ID" value="KKU68144.1"/>
    <property type="molecule type" value="Genomic_DNA"/>
</dbReference>
<organism evidence="5 6">
    <name type="scientific">Candidatus Amesbacteria bacterium GW2011_GWA1_47_20</name>
    <dbReference type="NCBI Taxonomy" id="1618354"/>
    <lineage>
        <taxon>Bacteria</taxon>
        <taxon>Candidatus Amesiibacteriota</taxon>
    </lineage>
</organism>
<feature type="domain" description="LamG-like jellyroll fold" evidence="4">
    <location>
        <begin position="928"/>
        <end position="1065"/>
    </location>
</feature>
<reference evidence="5 6" key="1">
    <citation type="journal article" date="2015" name="Nature">
        <title>rRNA introns, odd ribosomes, and small enigmatic genomes across a large radiation of phyla.</title>
        <authorList>
            <person name="Brown C.T."/>
            <person name="Hug L.A."/>
            <person name="Thomas B.C."/>
            <person name="Sharon I."/>
            <person name="Castelle C.J."/>
            <person name="Singh A."/>
            <person name="Wilkins M.J."/>
            <person name="Williams K.H."/>
            <person name="Banfield J.F."/>
        </authorList>
    </citation>
    <scope>NUCLEOTIDE SEQUENCE [LARGE SCALE GENOMIC DNA]</scope>
</reference>
<dbReference type="PANTHER" id="PTHR42535:SF2">
    <property type="entry name" value="CHROMOSOME UNDETERMINED SCAFFOLD_146, WHOLE GENOME SHOTGUN SEQUENCE"/>
    <property type="match status" value="1"/>
</dbReference>
<keyword evidence="2" id="KW-1015">Disulfide bond</keyword>
<dbReference type="Pfam" id="PF13385">
    <property type="entry name" value="Laminin_G_3"/>
    <property type="match status" value="8"/>
</dbReference>
<feature type="domain" description="LamG-like jellyroll fold" evidence="4">
    <location>
        <begin position="673"/>
        <end position="806"/>
    </location>
</feature>
<evidence type="ECO:0000256" key="1">
    <source>
        <dbReference type="ARBA" id="ARBA00022729"/>
    </source>
</evidence>
<evidence type="ECO:0000256" key="2">
    <source>
        <dbReference type="ARBA" id="ARBA00023157"/>
    </source>
</evidence>
<feature type="domain" description="LamG-like jellyroll fold" evidence="4">
    <location>
        <begin position="415"/>
        <end position="542"/>
    </location>
</feature>
<feature type="domain" description="LamG-like jellyroll fold" evidence="4">
    <location>
        <begin position="2048"/>
        <end position="2181"/>
    </location>
</feature>
<gene>
    <name evidence="5" type="ORF">UX92_C0023G0001</name>
</gene>
<keyword evidence="1" id="KW-0732">Signal</keyword>
<feature type="compositionally biased region" description="Polar residues" evidence="3">
    <location>
        <begin position="318"/>
        <end position="338"/>
    </location>
</feature>
<dbReference type="PANTHER" id="PTHR42535">
    <property type="entry name" value="OOKINETE PROTEIN, PUTATIVE-RELATED"/>
    <property type="match status" value="1"/>
</dbReference>
<dbReference type="PATRIC" id="fig|1618354.3.peg.700"/>
<evidence type="ECO:0000313" key="6">
    <source>
        <dbReference type="Proteomes" id="UP000034565"/>
    </source>
</evidence>
<comment type="caution">
    <text evidence="5">The sequence shown here is derived from an EMBL/GenBank/DDBJ whole genome shotgun (WGS) entry which is preliminary data.</text>
</comment>
<dbReference type="InterPro" id="IPR006558">
    <property type="entry name" value="LamG-like"/>
</dbReference>
<proteinExistence type="predicted"/>
<name>A0A0G1SFD2_9BACT</name>
<feature type="domain" description="LamG-like jellyroll fold" evidence="4">
    <location>
        <begin position="1178"/>
        <end position="1299"/>
    </location>
</feature>
<protein>
    <recommendedName>
        <fullName evidence="4">LamG-like jellyroll fold domain-containing protein</fullName>
    </recommendedName>
</protein>
<dbReference type="InterPro" id="IPR013320">
    <property type="entry name" value="ConA-like_dom_sf"/>
</dbReference>
<evidence type="ECO:0000259" key="4">
    <source>
        <dbReference type="SMART" id="SM00560"/>
    </source>
</evidence>
<dbReference type="SMART" id="SM00560">
    <property type="entry name" value="LamGL"/>
    <property type="match status" value="5"/>
</dbReference>
<dbReference type="Proteomes" id="UP000034565">
    <property type="component" value="Unassembled WGS sequence"/>
</dbReference>
<dbReference type="SUPFAM" id="SSF49899">
    <property type="entry name" value="Concanavalin A-like lectins/glucanases"/>
    <property type="match status" value="8"/>
</dbReference>
<feature type="non-terminal residue" evidence="5">
    <location>
        <position position="1"/>
    </location>
</feature>
<evidence type="ECO:0000313" key="5">
    <source>
        <dbReference type="EMBL" id="KKU68144.1"/>
    </source>
</evidence>
<accession>A0A0G1SFD2</accession>